<dbReference type="CDD" id="cd17941">
    <property type="entry name" value="DEADc_DDX10"/>
    <property type="match status" value="1"/>
</dbReference>
<evidence type="ECO:0000256" key="9">
    <source>
        <dbReference type="PROSITE-ProRule" id="PRU00552"/>
    </source>
</evidence>
<keyword evidence="16" id="KW-1185">Reference proteome</keyword>
<keyword evidence="6 10" id="KW-0347">Helicase</keyword>
<feature type="domain" description="DEAD-box RNA helicase Q" evidence="14">
    <location>
        <begin position="51"/>
        <end position="79"/>
    </location>
</feature>
<feature type="compositionally biased region" description="Basic and acidic residues" evidence="11">
    <location>
        <begin position="717"/>
        <end position="737"/>
    </location>
</feature>
<gene>
    <name evidence="15" type="ORF">BMF94_3611</name>
</gene>
<comment type="domain">
    <text evidence="10">The Q motif is unique to and characteristic of the DEAD box family of RNA helicases and controls ATP binding and hydrolysis.</text>
</comment>
<dbReference type="OrthoDB" id="10259640at2759"/>
<name>A0A2S5B932_9BASI</name>
<dbReference type="InterPro" id="IPR014001">
    <property type="entry name" value="Helicase_ATP-bd"/>
</dbReference>
<evidence type="ECO:0000256" key="4">
    <source>
        <dbReference type="ARBA" id="ARBA00022741"/>
    </source>
</evidence>
<evidence type="ECO:0000256" key="6">
    <source>
        <dbReference type="ARBA" id="ARBA00022806"/>
    </source>
</evidence>
<keyword evidence="2" id="KW-0690">Ribosome biogenesis</keyword>
<feature type="region of interest" description="Disordered" evidence="11">
    <location>
        <begin position="717"/>
        <end position="826"/>
    </location>
</feature>
<evidence type="ECO:0000256" key="5">
    <source>
        <dbReference type="ARBA" id="ARBA00022801"/>
    </source>
</evidence>
<evidence type="ECO:0000259" key="12">
    <source>
        <dbReference type="PROSITE" id="PS51192"/>
    </source>
</evidence>
<evidence type="ECO:0000259" key="13">
    <source>
        <dbReference type="PROSITE" id="PS51194"/>
    </source>
</evidence>
<dbReference type="CDD" id="cd18787">
    <property type="entry name" value="SF2_C_DEAD"/>
    <property type="match status" value="1"/>
</dbReference>
<feature type="region of interest" description="Disordered" evidence="11">
    <location>
        <begin position="1"/>
        <end position="31"/>
    </location>
</feature>
<feature type="compositionally biased region" description="Basic and acidic residues" evidence="11">
    <location>
        <begin position="784"/>
        <end position="796"/>
    </location>
</feature>
<keyword evidence="4 10" id="KW-0547">Nucleotide-binding</keyword>
<feature type="region of interest" description="Disordered" evidence="11">
    <location>
        <begin position="659"/>
        <end position="681"/>
    </location>
</feature>
<feature type="short sequence motif" description="Q motif" evidence="9">
    <location>
        <begin position="51"/>
        <end position="79"/>
    </location>
</feature>
<dbReference type="STRING" id="741276.A0A2S5B932"/>
<keyword evidence="7 10" id="KW-0067">ATP-binding</keyword>
<dbReference type="PROSITE" id="PS51195">
    <property type="entry name" value="Q_MOTIF"/>
    <property type="match status" value="1"/>
</dbReference>
<evidence type="ECO:0000256" key="2">
    <source>
        <dbReference type="ARBA" id="ARBA00022517"/>
    </source>
</evidence>
<dbReference type="Gene3D" id="3.40.50.300">
    <property type="entry name" value="P-loop containing nucleotide triphosphate hydrolases"/>
    <property type="match status" value="2"/>
</dbReference>
<evidence type="ECO:0000256" key="8">
    <source>
        <dbReference type="ARBA" id="ARBA00022884"/>
    </source>
</evidence>
<reference evidence="15 16" key="1">
    <citation type="journal article" date="2018" name="Front. Microbiol.">
        <title>Prospects for Fungal Bioremediation of Acidic Radioactive Waste Sites: Characterization and Genome Sequence of Rhodotorula taiwanensis MD1149.</title>
        <authorList>
            <person name="Tkavc R."/>
            <person name="Matrosova V.Y."/>
            <person name="Grichenko O.E."/>
            <person name="Gostincar C."/>
            <person name="Volpe R.P."/>
            <person name="Klimenkova P."/>
            <person name="Gaidamakova E.K."/>
            <person name="Zhou C.E."/>
            <person name="Stewart B.J."/>
            <person name="Lyman M.G."/>
            <person name="Malfatti S.A."/>
            <person name="Rubinfeld B."/>
            <person name="Courtot M."/>
            <person name="Singh J."/>
            <person name="Dalgard C.L."/>
            <person name="Hamilton T."/>
            <person name="Frey K.G."/>
            <person name="Gunde-Cimerman N."/>
            <person name="Dugan L."/>
            <person name="Daly M.J."/>
        </authorList>
    </citation>
    <scope>NUCLEOTIDE SEQUENCE [LARGE SCALE GENOMIC DNA]</scope>
    <source>
        <strain evidence="15 16">MD1149</strain>
    </source>
</reference>
<organism evidence="15 16">
    <name type="scientific">Rhodotorula taiwanensis</name>
    <dbReference type="NCBI Taxonomy" id="741276"/>
    <lineage>
        <taxon>Eukaryota</taxon>
        <taxon>Fungi</taxon>
        <taxon>Dikarya</taxon>
        <taxon>Basidiomycota</taxon>
        <taxon>Pucciniomycotina</taxon>
        <taxon>Microbotryomycetes</taxon>
        <taxon>Sporidiobolales</taxon>
        <taxon>Sporidiobolaceae</taxon>
        <taxon>Rhodotorula</taxon>
    </lineage>
</organism>
<dbReference type="GO" id="GO:0005730">
    <property type="term" value="C:nucleolus"/>
    <property type="evidence" value="ECO:0007669"/>
    <property type="project" value="UniProtKB-SubCell"/>
</dbReference>
<evidence type="ECO:0000256" key="1">
    <source>
        <dbReference type="ARBA" id="ARBA00004604"/>
    </source>
</evidence>
<feature type="compositionally biased region" description="Acidic residues" evidence="11">
    <location>
        <begin position="550"/>
        <end position="570"/>
    </location>
</feature>
<dbReference type="InterPro" id="IPR027417">
    <property type="entry name" value="P-loop_NTPase"/>
</dbReference>
<dbReference type="Pfam" id="PF13959">
    <property type="entry name" value="CTE_SPB4"/>
    <property type="match status" value="1"/>
</dbReference>
<dbReference type="InterPro" id="IPR000629">
    <property type="entry name" value="RNA-helicase_DEAD-box_CS"/>
</dbReference>
<dbReference type="AlphaFoldDB" id="A0A2S5B932"/>
<evidence type="ECO:0000259" key="14">
    <source>
        <dbReference type="PROSITE" id="PS51195"/>
    </source>
</evidence>
<dbReference type="SUPFAM" id="SSF52540">
    <property type="entry name" value="P-loop containing nucleoside triphosphate hydrolases"/>
    <property type="match status" value="1"/>
</dbReference>
<dbReference type="PROSITE" id="PS00039">
    <property type="entry name" value="DEAD_ATP_HELICASE"/>
    <property type="match status" value="1"/>
</dbReference>
<comment type="subcellular location">
    <subcellularLocation>
        <location evidence="1">Nucleus</location>
        <location evidence="1">Nucleolus</location>
    </subcellularLocation>
</comment>
<dbReference type="PROSITE" id="PS51192">
    <property type="entry name" value="HELICASE_ATP_BIND_1"/>
    <property type="match status" value="1"/>
</dbReference>
<dbReference type="SMART" id="SM00490">
    <property type="entry name" value="HELICc"/>
    <property type="match status" value="1"/>
</dbReference>
<dbReference type="GO" id="GO:0003723">
    <property type="term" value="F:RNA binding"/>
    <property type="evidence" value="ECO:0007669"/>
    <property type="project" value="UniProtKB-UniRule"/>
</dbReference>
<comment type="catalytic activity">
    <reaction evidence="10">
        <text>ATP + H2O = ADP + phosphate + H(+)</text>
        <dbReference type="Rhea" id="RHEA:13065"/>
        <dbReference type="ChEBI" id="CHEBI:15377"/>
        <dbReference type="ChEBI" id="CHEBI:15378"/>
        <dbReference type="ChEBI" id="CHEBI:30616"/>
        <dbReference type="ChEBI" id="CHEBI:43474"/>
        <dbReference type="ChEBI" id="CHEBI:456216"/>
        <dbReference type="EC" id="3.6.4.13"/>
    </reaction>
</comment>
<evidence type="ECO:0000256" key="11">
    <source>
        <dbReference type="SAM" id="MobiDB-lite"/>
    </source>
</evidence>
<evidence type="ECO:0000313" key="15">
    <source>
        <dbReference type="EMBL" id="POY73277.1"/>
    </source>
</evidence>
<comment type="function">
    <text evidence="10">RNA helicase.</text>
</comment>
<evidence type="ECO:0000256" key="10">
    <source>
        <dbReference type="RuleBase" id="RU365068"/>
    </source>
</evidence>
<keyword evidence="8 10" id="KW-0694">RNA-binding</keyword>
<dbReference type="InterPro" id="IPR011545">
    <property type="entry name" value="DEAD/DEAH_box_helicase_dom"/>
</dbReference>
<dbReference type="InterPro" id="IPR001650">
    <property type="entry name" value="Helicase_C-like"/>
</dbReference>
<feature type="compositionally biased region" description="Basic and acidic residues" evidence="11">
    <location>
        <begin position="577"/>
        <end position="593"/>
    </location>
</feature>
<comment type="similarity">
    <text evidence="10">Belongs to the DEAD box helicase family.</text>
</comment>
<evidence type="ECO:0000313" key="16">
    <source>
        <dbReference type="Proteomes" id="UP000237144"/>
    </source>
</evidence>
<dbReference type="Proteomes" id="UP000237144">
    <property type="component" value="Unassembled WGS sequence"/>
</dbReference>
<dbReference type="PANTHER" id="PTHR24031">
    <property type="entry name" value="RNA HELICASE"/>
    <property type="match status" value="1"/>
</dbReference>
<keyword evidence="5 10" id="KW-0378">Hydrolase</keyword>
<dbReference type="EC" id="3.6.4.13" evidence="10"/>
<evidence type="ECO:0000256" key="7">
    <source>
        <dbReference type="ARBA" id="ARBA00022840"/>
    </source>
</evidence>
<dbReference type="GO" id="GO:0016887">
    <property type="term" value="F:ATP hydrolysis activity"/>
    <property type="evidence" value="ECO:0007669"/>
    <property type="project" value="RHEA"/>
</dbReference>
<dbReference type="SMART" id="SM01178">
    <property type="entry name" value="DUF4217"/>
    <property type="match status" value="1"/>
</dbReference>
<dbReference type="Pfam" id="PF00271">
    <property type="entry name" value="Helicase_C"/>
    <property type="match status" value="1"/>
</dbReference>
<dbReference type="SMART" id="SM00487">
    <property type="entry name" value="DEXDc"/>
    <property type="match status" value="1"/>
</dbReference>
<accession>A0A2S5B932</accession>
<feature type="region of interest" description="Disordered" evidence="11">
    <location>
        <begin position="538"/>
        <end position="593"/>
    </location>
</feature>
<comment type="caution">
    <text evidence="15">The sequence shown here is derived from an EMBL/GenBank/DDBJ whole genome shotgun (WGS) entry which is preliminary data.</text>
</comment>
<dbReference type="InterPro" id="IPR025313">
    <property type="entry name" value="SPB4-like_CTE"/>
</dbReference>
<dbReference type="GO" id="GO:0003724">
    <property type="term" value="F:RNA helicase activity"/>
    <property type="evidence" value="ECO:0007669"/>
    <property type="project" value="UniProtKB-EC"/>
</dbReference>
<dbReference type="Pfam" id="PF00270">
    <property type="entry name" value="DEAD"/>
    <property type="match status" value="1"/>
</dbReference>
<dbReference type="PROSITE" id="PS51194">
    <property type="entry name" value="HELICASE_CTER"/>
    <property type="match status" value="1"/>
</dbReference>
<dbReference type="GO" id="GO:0005524">
    <property type="term" value="F:ATP binding"/>
    <property type="evidence" value="ECO:0007669"/>
    <property type="project" value="UniProtKB-UniRule"/>
</dbReference>
<proteinExistence type="inferred from homology"/>
<feature type="domain" description="Helicase C-terminal" evidence="13">
    <location>
        <begin position="303"/>
        <end position="462"/>
    </location>
</feature>
<feature type="domain" description="Helicase ATP-binding" evidence="12">
    <location>
        <begin position="82"/>
        <end position="256"/>
    </location>
</feature>
<protein>
    <recommendedName>
        <fullName evidence="10">ATP-dependent RNA helicase</fullName>
        <ecNumber evidence="10">3.6.4.13</ecNumber>
    </recommendedName>
</protein>
<dbReference type="GO" id="GO:0006364">
    <property type="term" value="P:rRNA processing"/>
    <property type="evidence" value="ECO:0007669"/>
    <property type="project" value="UniProtKB-KW"/>
</dbReference>
<keyword evidence="3" id="KW-0698">rRNA processing</keyword>
<feature type="compositionally biased region" description="Basic and acidic residues" evidence="11">
    <location>
        <begin position="817"/>
        <end position="826"/>
    </location>
</feature>
<sequence>MAAQTHSGRPDKGKGKAKAKPSGKGQKKELERKILDDLQLEVDHFDGAGAEEFSDLPLSKQTLAGLKSAYYTRMTDIQQRALPLALKGKDVLGAARTGSGKTLAFLIPVLEVLLRKRWGPQDGLGALVISPTRELAVQIFEVLRKIGGHHQFSAGLVIGGKNLKDEQDRLSRMNILVATPGRLLQHMDQTLGFECDNLQLLILDEADRILDMGFSSSLNAIIGHLPRSRQTLLFSATQTKSVKDLARLSLKEPEYVAVRENNPVINGKGKEKAADGAEEEEEALGEVPSNLEQHYMVVDLPNKLDMLWSFIKTHLFTKTIVFLSSTKQVRFVYENFRHMRPGVPLMHMHGKQKQMQRLEIYQRFLTSKHAVMFATDVAARGLDFPAIDWVVQVDAPEDVDTYIHRVGRTARYQAKGKALLFLLPSEEEGMLRRLEAKKIVVNKIKANEKKKQSIRTQLQSAAFQFPEIKFLAQRAFISYVRSIHLQKDKSVFKLDDLPLEEYAASLGLAGAPKIKFTSKQEASAAKNKERQVEELRQEIERKKGESSGSEAEDSDSAGETEDEEEDEAEEVAPVARKAPEVAEEKSKAAKTKYDRMFARKSQTVLSDHYSKVVDQDDDDNSALFGAAGDDQEDDFITLKRQDHDLNERELPASSFLSKRKLKQGMSKKAMMSTKGNPTKLTFDDEGGAHAVYELGDEDDFAALGDAADLRKEFVEKEGQELAKQDVLDKQRVREKRLEKKRKRKEIEREASGRGMAGEDNFEPMDDVVHPDFSGFDLGSDSGGNDDHEAERYERPARAPVKSQNRRARFEDDEDAEPQAKKPKVDLEALALQALGRR</sequence>
<evidence type="ECO:0000256" key="3">
    <source>
        <dbReference type="ARBA" id="ARBA00022552"/>
    </source>
</evidence>
<dbReference type="InterPro" id="IPR014014">
    <property type="entry name" value="RNA_helicase_DEAD_Q_motif"/>
</dbReference>
<dbReference type="EMBL" id="PJQD01000038">
    <property type="protein sequence ID" value="POY73277.1"/>
    <property type="molecule type" value="Genomic_DNA"/>
</dbReference>